<dbReference type="GO" id="GO:0005739">
    <property type="term" value="C:mitochondrion"/>
    <property type="evidence" value="ECO:0007669"/>
    <property type="project" value="InterPro"/>
</dbReference>
<dbReference type="OrthoDB" id="2444174at2759"/>
<evidence type="ECO:0000313" key="4">
    <source>
        <dbReference type="Proteomes" id="UP000800038"/>
    </source>
</evidence>
<dbReference type="InterPro" id="IPR040009">
    <property type="entry name" value="Mtf2/C5D6.12-like"/>
</dbReference>
<sequence length="526" mass="59260">MEWLGSSNVSVMSSDQRSLALLPHSQWKPAARPIARRNITSRSSGGDDIPFEDDVLPPPVDQEPARKTTITGSERAAFEKLYKTFKTPGRPENDNNHAGDLYRIADEYSADMEGIPSESLDKIFDEVLKGEPRPRGSRAIPQRIKVKSKRPGQDSQGDDTWKPAMPKAQSSRNKDAKEDAAKLEKMGLVERERVDKLIQNAPTDRALWQTLERDVFEKVRKLDLDNTMQAEKPGAKSQDTTKPDPPTSDARILFQNYPHHLLTALQTLRAEFPSSPLPLSILPAIKSLGRSSHALGATTTLYKHLIRCAWIQYSSYTYINTLLAEMDNGAIEFDSDILELLTTILKEHDLASQGRLGREIQMVFGMDTFLEGVKKVREWRGVVAERLGVTSEEKRVSERVVRRVVPEREKSWRGVNTRIHGRDAHKSTRPRTAFKAADKRFKRNDDRDHVPLVDGANPIPREPGKKSIQRDGLTDVNPFTDGESMGERHDRDSNGAAVESDRERPKEHGRNANLAEHAENPEKVLL</sequence>
<reference evidence="3" key="1">
    <citation type="journal article" date="2020" name="Stud. Mycol.">
        <title>101 Dothideomycetes genomes: a test case for predicting lifestyles and emergence of pathogens.</title>
        <authorList>
            <person name="Haridas S."/>
            <person name="Albert R."/>
            <person name="Binder M."/>
            <person name="Bloem J."/>
            <person name="Labutti K."/>
            <person name="Salamov A."/>
            <person name="Andreopoulos B."/>
            <person name="Baker S."/>
            <person name="Barry K."/>
            <person name="Bills G."/>
            <person name="Bluhm B."/>
            <person name="Cannon C."/>
            <person name="Castanera R."/>
            <person name="Culley D."/>
            <person name="Daum C."/>
            <person name="Ezra D."/>
            <person name="Gonzalez J."/>
            <person name="Henrissat B."/>
            <person name="Kuo A."/>
            <person name="Liang C."/>
            <person name="Lipzen A."/>
            <person name="Lutzoni F."/>
            <person name="Magnuson J."/>
            <person name="Mondo S."/>
            <person name="Nolan M."/>
            <person name="Ohm R."/>
            <person name="Pangilinan J."/>
            <person name="Park H.-J."/>
            <person name="Ramirez L."/>
            <person name="Alfaro M."/>
            <person name="Sun H."/>
            <person name="Tritt A."/>
            <person name="Yoshinaga Y."/>
            <person name="Zwiers L.-H."/>
            <person name="Turgeon B."/>
            <person name="Goodwin S."/>
            <person name="Spatafora J."/>
            <person name="Crous P."/>
            <person name="Grigoriev I."/>
        </authorList>
    </citation>
    <scope>NUCLEOTIDE SEQUENCE</scope>
    <source>
        <strain evidence="3">CBS 161.51</strain>
    </source>
</reference>
<organism evidence="3 4">
    <name type="scientific">Clathrospora elynae</name>
    <dbReference type="NCBI Taxonomy" id="706981"/>
    <lineage>
        <taxon>Eukaryota</taxon>
        <taxon>Fungi</taxon>
        <taxon>Dikarya</taxon>
        <taxon>Ascomycota</taxon>
        <taxon>Pezizomycotina</taxon>
        <taxon>Dothideomycetes</taxon>
        <taxon>Pleosporomycetidae</taxon>
        <taxon>Pleosporales</taxon>
        <taxon>Diademaceae</taxon>
        <taxon>Clathrospora</taxon>
    </lineage>
</organism>
<evidence type="ECO:0000256" key="1">
    <source>
        <dbReference type="SAM" id="MobiDB-lite"/>
    </source>
</evidence>
<accession>A0A6A5T0S8</accession>
<evidence type="ECO:0000259" key="2">
    <source>
        <dbReference type="Pfam" id="PF19189"/>
    </source>
</evidence>
<feature type="compositionally biased region" description="Basic and acidic residues" evidence="1">
    <location>
        <begin position="485"/>
        <end position="526"/>
    </location>
</feature>
<proteinExistence type="predicted"/>
<feature type="region of interest" description="Disordered" evidence="1">
    <location>
        <begin position="419"/>
        <end position="526"/>
    </location>
</feature>
<feature type="domain" description="Mtf2-like C-terminal" evidence="2">
    <location>
        <begin position="192"/>
        <end position="350"/>
    </location>
</feature>
<evidence type="ECO:0000313" key="3">
    <source>
        <dbReference type="EMBL" id="KAF1945820.1"/>
    </source>
</evidence>
<feature type="region of interest" description="Disordered" evidence="1">
    <location>
        <begin position="128"/>
        <end position="180"/>
    </location>
</feature>
<feature type="region of interest" description="Disordered" evidence="1">
    <location>
        <begin position="226"/>
        <end position="248"/>
    </location>
</feature>
<name>A0A6A5T0S8_9PLEO</name>
<protein>
    <recommendedName>
        <fullName evidence="2">Mtf2-like C-terminal domain-containing protein</fullName>
    </recommendedName>
</protein>
<dbReference type="EMBL" id="ML976007">
    <property type="protein sequence ID" value="KAF1945820.1"/>
    <property type="molecule type" value="Genomic_DNA"/>
</dbReference>
<dbReference type="InterPro" id="IPR043837">
    <property type="entry name" value="Mtf2-like_C"/>
</dbReference>
<dbReference type="AlphaFoldDB" id="A0A6A5T0S8"/>
<dbReference type="PANTHER" id="PTHR39468:SF1">
    <property type="entry name" value="MTF2-LIKE C-TERMINAL DOMAIN-CONTAINING PROTEIN"/>
    <property type="match status" value="1"/>
</dbReference>
<dbReference type="Proteomes" id="UP000800038">
    <property type="component" value="Unassembled WGS sequence"/>
</dbReference>
<dbReference type="Pfam" id="PF19189">
    <property type="entry name" value="Mtf2"/>
    <property type="match status" value="1"/>
</dbReference>
<feature type="compositionally biased region" description="Basic and acidic residues" evidence="1">
    <location>
        <begin position="462"/>
        <end position="473"/>
    </location>
</feature>
<dbReference type="PANTHER" id="PTHR39468">
    <property type="entry name" value="CHROMOSOME 7, WHOLE GENOME SHOTGUN SEQUENCE"/>
    <property type="match status" value="1"/>
</dbReference>
<keyword evidence="4" id="KW-1185">Reference proteome</keyword>
<feature type="compositionally biased region" description="Basic and acidic residues" evidence="1">
    <location>
        <begin position="436"/>
        <end position="451"/>
    </location>
</feature>
<gene>
    <name evidence="3" type="ORF">EJ02DRAFT_509225</name>
</gene>
<feature type="region of interest" description="Disordered" evidence="1">
    <location>
        <begin position="32"/>
        <end position="68"/>
    </location>
</feature>